<keyword evidence="1" id="KW-0472">Membrane</keyword>
<keyword evidence="3" id="KW-1185">Reference proteome</keyword>
<protein>
    <submittedName>
        <fullName evidence="2">Uncharacterized protein</fullName>
    </submittedName>
</protein>
<dbReference type="EMBL" id="AZFT01000030">
    <property type="protein sequence ID" value="KRL86165.1"/>
    <property type="molecule type" value="Genomic_DNA"/>
</dbReference>
<dbReference type="RefSeq" id="WP_025087333.1">
    <property type="nucleotide sequence ID" value="NZ_AZFT01000030.1"/>
</dbReference>
<accession>A0A0R1U570</accession>
<proteinExistence type="predicted"/>
<keyword evidence="1" id="KW-0812">Transmembrane</keyword>
<reference evidence="2 3" key="1">
    <citation type="journal article" date="2015" name="Genome Announc.">
        <title>Expanding the biotechnology potential of lactobacilli through comparative genomics of 213 strains and associated genera.</title>
        <authorList>
            <person name="Sun Z."/>
            <person name="Harris H.M."/>
            <person name="McCann A."/>
            <person name="Guo C."/>
            <person name="Argimon S."/>
            <person name="Zhang W."/>
            <person name="Yang X."/>
            <person name="Jeffery I.B."/>
            <person name="Cooney J.C."/>
            <person name="Kagawa T.F."/>
            <person name="Liu W."/>
            <person name="Song Y."/>
            <person name="Salvetti E."/>
            <person name="Wrobel A."/>
            <person name="Rasinkangas P."/>
            <person name="Parkhill J."/>
            <person name="Rea M.C."/>
            <person name="O'Sullivan O."/>
            <person name="Ritari J."/>
            <person name="Douillard F.P."/>
            <person name="Paul Ross R."/>
            <person name="Yang R."/>
            <person name="Briner A.E."/>
            <person name="Felis G.E."/>
            <person name="de Vos W.M."/>
            <person name="Barrangou R."/>
            <person name="Klaenhammer T.R."/>
            <person name="Caufield P.W."/>
            <person name="Cui Y."/>
            <person name="Zhang H."/>
            <person name="O'Toole P.W."/>
        </authorList>
    </citation>
    <scope>NUCLEOTIDE SEQUENCE [LARGE SCALE GENOMIC DNA]</scope>
    <source>
        <strain evidence="2 3">DSM 16634</strain>
    </source>
</reference>
<keyword evidence="1" id="KW-1133">Transmembrane helix</keyword>
<feature type="transmembrane region" description="Helical" evidence="1">
    <location>
        <begin position="56"/>
        <end position="73"/>
    </location>
</feature>
<dbReference type="AlphaFoldDB" id="A0A0R1U570"/>
<gene>
    <name evidence="2" type="ORF">FC32_GL001876</name>
</gene>
<dbReference type="STRING" id="1423724.FC32_GL001876"/>
<evidence type="ECO:0000256" key="1">
    <source>
        <dbReference type="SAM" id="Phobius"/>
    </source>
</evidence>
<dbReference type="PATRIC" id="fig|1423724.4.peg.1960"/>
<feature type="transmembrane region" description="Helical" evidence="1">
    <location>
        <begin position="79"/>
        <end position="96"/>
    </location>
</feature>
<evidence type="ECO:0000313" key="2">
    <source>
        <dbReference type="EMBL" id="KRL86165.1"/>
    </source>
</evidence>
<evidence type="ECO:0000313" key="3">
    <source>
        <dbReference type="Proteomes" id="UP000051324"/>
    </source>
</evidence>
<name>A0A0R1U570_9LACO</name>
<comment type="caution">
    <text evidence="2">The sequence shown here is derived from an EMBL/GenBank/DDBJ whole genome shotgun (WGS) entry which is preliminary data.</text>
</comment>
<sequence length="140" mass="16003">MNNKVFYKEIIQDNEGMDQQVTVTDKMISYGGNSISLKKVNNVSVQKYGVPFPKRSLLIFGLALLGLIFFNEFGLLLDLIFILVMGFCGYNIYFWTQNNVYGSIEFITSAGQTHRIFSSPSDFQKLNKLHTYILEAMAEF</sequence>
<dbReference type="Proteomes" id="UP000051324">
    <property type="component" value="Unassembled WGS sequence"/>
</dbReference>
<organism evidence="2 3">
    <name type="scientific">Ligilactobacillus apodemi DSM 16634 = JCM 16172</name>
    <dbReference type="NCBI Taxonomy" id="1423724"/>
    <lineage>
        <taxon>Bacteria</taxon>
        <taxon>Bacillati</taxon>
        <taxon>Bacillota</taxon>
        <taxon>Bacilli</taxon>
        <taxon>Lactobacillales</taxon>
        <taxon>Lactobacillaceae</taxon>
        <taxon>Ligilactobacillus</taxon>
    </lineage>
</organism>